<dbReference type="OrthoDB" id="571477at2"/>
<evidence type="ECO:0000256" key="3">
    <source>
        <dbReference type="ARBA" id="ARBA00022723"/>
    </source>
</evidence>
<accession>A0A3S1AKD7</accession>
<name>A0A3S1AKD7_9CYAN</name>
<evidence type="ECO:0000256" key="2">
    <source>
        <dbReference type="ARBA" id="ARBA00022112"/>
    </source>
</evidence>
<feature type="binding site" evidence="4">
    <location>
        <position position="204"/>
    </location>
    <ligand>
        <name>a divalent metal cation</name>
        <dbReference type="ChEBI" id="CHEBI:60240"/>
        <label>1</label>
    </ligand>
</feature>
<gene>
    <name evidence="5" type="ORF">DSM106972_058070</name>
</gene>
<dbReference type="PANTHER" id="PTHR13799:SF14">
    <property type="entry name" value="GTP CYCLOHYDROLASE 1 TYPE 2 HOMOLOG"/>
    <property type="match status" value="1"/>
</dbReference>
<dbReference type="Proteomes" id="UP000271624">
    <property type="component" value="Unassembled WGS sequence"/>
</dbReference>
<reference evidence="5" key="1">
    <citation type="submission" date="2018-12" db="EMBL/GenBank/DDBJ databases">
        <authorList>
            <person name="Will S."/>
            <person name="Neumann-Schaal M."/>
            <person name="Henke P."/>
        </authorList>
    </citation>
    <scope>NUCLEOTIDE SEQUENCE</scope>
    <source>
        <strain evidence="5">PCC 7102</strain>
    </source>
</reference>
<evidence type="ECO:0000256" key="1">
    <source>
        <dbReference type="ARBA" id="ARBA00006964"/>
    </source>
</evidence>
<dbReference type="Gene3D" id="3.40.1390.30">
    <property type="entry name" value="NIF3 (NGG1p interacting factor 3)-like"/>
    <property type="match status" value="2"/>
</dbReference>
<dbReference type="SUPFAM" id="SSF102705">
    <property type="entry name" value="NIF3 (NGG1p interacting factor 3)-like"/>
    <property type="match status" value="1"/>
</dbReference>
<protein>
    <recommendedName>
        <fullName evidence="2">GTP cyclohydrolase 1 type 2 homolog</fullName>
    </recommendedName>
</protein>
<dbReference type="InterPro" id="IPR002678">
    <property type="entry name" value="DUF34/NIF3"/>
</dbReference>
<feature type="binding site" evidence="4">
    <location>
        <position position="208"/>
    </location>
    <ligand>
        <name>a divalent metal cation</name>
        <dbReference type="ChEBI" id="CHEBI:60240"/>
        <label>1</label>
    </ligand>
</feature>
<proteinExistence type="inferred from homology"/>
<sequence length="230" mass="26144">MHLDTITKFLNTFFQVERYNEDEQGGIYLPSTRSIKRLGLALEPWDGLYNWVANQHIDALFLHRPWKLDVEQLPPDIGVISYHLPFDESLTLGFNTRLADVLSFSNLEVFGEKQNRPIGMIGQAPNQTFTDIFNCVKEIFNGYEQIRAASENEVKKVAVVGAMTDLLVREAASHGVNVYITGQLRQPAAQAVIDTQMSVIAVGHYRCEIWGLHTLASILQQRWSKLYLVH</sequence>
<organism evidence="5 6">
    <name type="scientific">Dulcicalothrix desertica PCC 7102</name>
    <dbReference type="NCBI Taxonomy" id="232991"/>
    <lineage>
        <taxon>Bacteria</taxon>
        <taxon>Bacillati</taxon>
        <taxon>Cyanobacteriota</taxon>
        <taxon>Cyanophyceae</taxon>
        <taxon>Nostocales</taxon>
        <taxon>Calotrichaceae</taxon>
        <taxon>Dulcicalothrix</taxon>
    </lineage>
</organism>
<evidence type="ECO:0000256" key="4">
    <source>
        <dbReference type="PIRSR" id="PIRSR602678-1"/>
    </source>
</evidence>
<dbReference type="Pfam" id="PF01784">
    <property type="entry name" value="DUF34_NIF3"/>
    <property type="match status" value="1"/>
</dbReference>
<dbReference type="GO" id="GO:0046872">
    <property type="term" value="F:metal ion binding"/>
    <property type="evidence" value="ECO:0007669"/>
    <property type="project" value="UniProtKB-KW"/>
</dbReference>
<dbReference type="EMBL" id="RSCL01000015">
    <property type="protein sequence ID" value="RUT02887.1"/>
    <property type="molecule type" value="Genomic_DNA"/>
</dbReference>
<reference evidence="5" key="2">
    <citation type="journal article" date="2019" name="Genome Biol. Evol.">
        <title>Day and night: Metabolic profiles and evolutionary relationships of six axenic non-marine cyanobacteria.</title>
        <authorList>
            <person name="Will S.E."/>
            <person name="Henke P."/>
            <person name="Boedeker C."/>
            <person name="Huang S."/>
            <person name="Brinkmann H."/>
            <person name="Rohde M."/>
            <person name="Jarek M."/>
            <person name="Friedl T."/>
            <person name="Seufert S."/>
            <person name="Schumacher M."/>
            <person name="Overmann J."/>
            <person name="Neumann-Schaal M."/>
            <person name="Petersen J."/>
        </authorList>
    </citation>
    <scope>NUCLEOTIDE SEQUENCE [LARGE SCALE GENOMIC DNA]</scope>
    <source>
        <strain evidence="5">PCC 7102</strain>
    </source>
</reference>
<feature type="binding site" evidence="4">
    <location>
        <position position="87"/>
    </location>
    <ligand>
        <name>a divalent metal cation</name>
        <dbReference type="ChEBI" id="CHEBI:60240"/>
        <label>1</label>
    </ligand>
</feature>
<dbReference type="GO" id="GO:0005737">
    <property type="term" value="C:cytoplasm"/>
    <property type="evidence" value="ECO:0007669"/>
    <property type="project" value="TreeGrafter"/>
</dbReference>
<comment type="caution">
    <text evidence="5">The sequence shown here is derived from an EMBL/GenBank/DDBJ whole genome shotgun (WGS) entry which is preliminary data.</text>
</comment>
<evidence type="ECO:0000313" key="5">
    <source>
        <dbReference type="EMBL" id="RUT02887.1"/>
    </source>
</evidence>
<dbReference type="InterPro" id="IPR036069">
    <property type="entry name" value="DUF34/NIF3_sf"/>
</dbReference>
<dbReference type="RefSeq" id="WP_127084054.1">
    <property type="nucleotide sequence ID" value="NZ_RSCL01000015.1"/>
</dbReference>
<comment type="similarity">
    <text evidence="1">Belongs to the GTP cyclohydrolase I type 2/NIF3 family.</text>
</comment>
<dbReference type="PANTHER" id="PTHR13799">
    <property type="entry name" value="NGG1 INTERACTING FACTOR 3"/>
    <property type="match status" value="1"/>
</dbReference>
<evidence type="ECO:0000313" key="6">
    <source>
        <dbReference type="Proteomes" id="UP000271624"/>
    </source>
</evidence>
<dbReference type="AlphaFoldDB" id="A0A3S1AKD7"/>
<keyword evidence="3 4" id="KW-0479">Metal-binding</keyword>
<keyword evidence="6" id="KW-1185">Reference proteome</keyword>